<dbReference type="CDD" id="cd02966">
    <property type="entry name" value="TlpA_like_family"/>
    <property type="match status" value="1"/>
</dbReference>
<dbReference type="Proteomes" id="UP000199233">
    <property type="component" value="Unassembled WGS sequence"/>
</dbReference>
<keyword evidence="5" id="KW-1185">Reference proteome</keyword>
<dbReference type="Pfam" id="PF00578">
    <property type="entry name" value="AhpC-TSA"/>
    <property type="match status" value="1"/>
</dbReference>
<gene>
    <name evidence="4" type="ORF">SAMN04488038_110155</name>
</gene>
<dbReference type="Gene3D" id="3.40.30.10">
    <property type="entry name" value="Glutaredoxin"/>
    <property type="match status" value="1"/>
</dbReference>
<dbReference type="PANTHER" id="PTHR42852:SF13">
    <property type="entry name" value="PROTEIN DIPZ"/>
    <property type="match status" value="1"/>
</dbReference>
<feature type="chain" id="PRO_5011669236" evidence="2">
    <location>
        <begin position="25"/>
        <end position="173"/>
    </location>
</feature>
<keyword evidence="2" id="KW-0732">Signal</keyword>
<dbReference type="InterPro" id="IPR050553">
    <property type="entry name" value="Thioredoxin_ResA/DsbE_sf"/>
</dbReference>
<dbReference type="PROSITE" id="PS00194">
    <property type="entry name" value="THIOREDOXIN_1"/>
    <property type="match status" value="1"/>
</dbReference>
<keyword evidence="4" id="KW-0413">Isomerase</keyword>
<reference evidence="4 5" key="1">
    <citation type="submission" date="2016-10" db="EMBL/GenBank/DDBJ databases">
        <authorList>
            <person name="de Groot N.N."/>
        </authorList>
    </citation>
    <scope>NUCLEOTIDE SEQUENCE [LARGE SCALE GENOMIC DNA]</scope>
    <source>
        <strain evidence="4 5">DSM 25927</strain>
    </source>
</reference>
<dbReference type="STRING" id="489703.SAMN04488038_110155"/>
<dbReference type="InterPro" id="IPR036249">
    <property type="entry name" value="Thioredoxin-like_sf"/>
</dbReference>
<feature type="signal peptide" evidence="2">
    <location>
        <begin position="1"/>
        <end position="24"/>
    </location>
</feature>
<evidence type="ECO:0000259" key="3">
    <source>
        <dbReference type="PROSITE" id="PS51352"/>
    </source>
</evidence>
<organism evidence="4 5">
    <name type="scientific">Solimonas aquatica</name>
    <dbReference type="NCBI Taxonomy" id="489703"/>
    <lineage>
        <taxon>Bacteria</taxon>
        <taxon>Pseudomonadati</taxon>
        <taxon>Pseudomonadota</taxon>
        <taxon>Gammaproteobacteria</taxon>
        <taxon>Nevskiales</taxon>
        <taxon>Nevskiaceae</taxon>
        <taxon>Solimonas</taxon>
    </lineage>
</organism>
<name>A0A1H9ISK0_9GAMM</name>
<evidence type="ECO:0000256" key="1">
    <source>
        <dbReference type="ARBA" id="ARBA00023284"/>
    </source>
</evidence>
<accession>A0A1H9ISK0</accession>
<dbReference type="OrthoDB" id="9799347at2"/>
<dbReference type="AlphaFoldDB" id="A0A1H9ISK0"/>
<evidence type="ECO:0000256" key="2">
    <source>
        <dbReference type="SAM" id="SignalP"/>
    </source>
</evidence>
<keyword evidence="1" id="KW-0676">Redox-active center</keyword>
<dbReference type="GO" id="GO:0016209">
    <property type="term" value="F:antioxidant activity"/>
    <property type="evidence" value="ECO:0007669"/>
    <property type="project" value="InterPro"/>
</dbReference>
<dbReference type="InterPro" id="IPR017937">
    <property type="entry name" value="Thioredoxin_CS"/>
</dbReference>
<evidence type="ECO:0000313" key="5">
    <source>
        <dbReference type="Proteomes" id="UP000199233"/>
    </source>
</evidence>
<dbReference type="PANTHER" id="PTHR42852">
    <property type="entry name" value="THIOL:DISULFIDE INTERCHANGE PROTEIN DSBE"/>
    <property type="match status" value="1"/>
</dbReference>
<dbReference type="GO" id="GO:0016853">
    <property type="term" value="F:isomerase activity"/>
    <property type="evidence" value="ECO:0007669"/>
    <property type="project" value="UniProtKB-KW"/>
</dbReference>
<dbReference type="InterPro" id="IPR013766">
    <property type="entry name" value="Thioredoxin_domain"/>
</dbReference>
<protein>
    <submittedName>
        <fullName evidence="4">Thiol-disulfide isomerase or thioredoxin</fullName>
    </submittedName>
</protein>
<sequence length="173" mass="19057">MRYARLLHGLLLALTLFGARPAFAIMAGQQAPEAAGIVLQGADGIKLSRLRGKVVVLDFWASWCGPCLETMPQLDALQARLKAQGYGERFTVLSVSIDEDADRARRFLQKTPVSYPVLVDVIGFATRNFQLWRLPATFIVTPTGHVDQIYYGAGAGFVADIEGRVLNLLKPRR</sequence>
<dbReference type="RefSeq" id="WP_093287181.1">
    <property type="nucleotide sequence ID" value="NZ_FOFS01000010.1"/>
</dbReference>
<dbReference type="PROSITE" id="PS51352">
    <property type="entry name" value="THIOREDOXIN_2"/>
    <property type="match status" value="1"/>
</dbReference>
<proteinExistence type="predicted"/>
<dbReference type="EMBL" id="FOFS01000010">
    <property type="protein sequence ID" value="SEQ77375.1"/>
    <property type="molecule type" value="Genomic_DNA"/>
</dbReference>
<dbReference type="SUPFAM" id="SSF52833">
    <property type="entry name" value="Thioredoxin-like"/>
    <property type="match status" value="1"/>
</dbReference>
<evidence type="ECO:0000313" key="4">
    <source>
        <dbReference type="EMBL" id="SEQ77375.1"/>
    </source>
</evidence>
<feature type="domain" description="Thioredoxin" evidence="3">
    <location>
        <begin position="25"/>
        <end position="170"/>
    </location>
</feature>
<dbReference type="InterPro" id="IPR000866">
    <property type="entry name" value="AhpC/TSA"/>
</dbReference>
<dbReference type="GO" id="GO:0015036">
    <property type="term" value="F:disulfide oxidoreductase activity"/>
    <property type="evidence" value="ECO:0007669"/>
    <property type="project" value="UniProtKB-ARBA"/>
</dbReference>